<organism evidence="2 3">
    <name type="scientific">Mugilogobius chulae</name>
    <name type="common">yellowstripe goby</name>
    <dbReference type="NCBI Taxonomy" id="88201"/>
    <lineage>
        <taxon>Eukaryota</taxon>
        <taxon>Metazoa</taxon>
        <taxon>Chordata</taxon>
        <taxon>Craniata</taxon>
        <taxon>Vertebrata</taxon>
        <taxon>Euteleostomi</taxon>
        <taxon>Actinopterygii</taxon>
        <taxon>Neopterygii</taxon>
        <taxon>Teleostei</taxon>
        <taxon>Neoteleostei</taxon>
        <taxon>Acanthomorphata</taxon>
        <taxon>Gobiaria</taxon>
        <taxon>Gobiiformes</taxon>
        <taxon>Gobioidei</taxon>
        <taxon>Gobiidae</taxon>
        <taxon>Gobionellinae</taxon>
        <taxon>Mugilogobius</taxon>
    </lineage>
</organism>
<reference evidence="3" key="1">
    <citation type="submission" date="2024-04" db="EMBL/GenBank/DDBJ databases">
        <title>Salinicola lusitanus LLJ914,a marine bacterium isolated from the Okinawa Trough.</title>
        <authorList>
            <person name="Li J."/>
        </authorList>
    </citation>
    <scope>NUCLEOTIDE SEQUENCE [LARGE SCALE GENOMIC DNA]</scope>
</reference>
<accession>A0AAW0NW58</accession>
<feature type="region of interest" description="Disordered" evidence="1">
    <location>
        <begin position="47"/>
        <end position="93"/>
    </location>
</feature>
<evidence type="ECO:0000256" key="1">
    <source>
        <dbReference type="SAM" id="MobiDB-lite"/>
    </source>
</evidence>
<comment type="caution">
    <text evidence="2">The sequence shown here is derived from an EMBL/GenBank/DDBJ whole genome shotgun (WGS) entry which is preliminary data.</text>
</comment>
<dbReference type="EMBL" id="JBBPFD010000010">
    <property type="protein sequence ID" value="KAK7909989.1"/>
    <property type="molecule type" value="Genomic_DNA"/>
</dbReference>
<dbReference type="Proteomes" id="UP001460270">
    <property type="component" value="Unassembled WGS sequence"/>
</dbReference>
<protein>
    <submittedName>
        <fullName evidence="2">Uncharacterized protein</fullName>
    </submittedName>
</protein>
<sequence>MVSSSRGAQIKNAQYKEEEIEYDDTYLFIPGSINPIGPVLGPAHGHVFSGKPAAVDEQQPNPEEDTEYYKPDYYGDDDADDGDDDADDDFSGFNYTETTEEKFDSKSSSVQVCTSLCSIYSLILLMLL</sequence>
<feature type="compositionally biased region" description="Acidic residues" evidence="1">
    <location>
        <begin position="74"/>
        <end position="90"/>
    </location>
</feature>
<evidence type="ECO:0000313" key="2">
    <source>
        <dbReference type="EMBL" id="KAK7909989.1"/>
    </source>
</evidence>
<evidence type="ECO:0000313" key="3">
    <source>
        <dbReference type="Proteomes" id="UP001460270"/>
    </source>
</evidence>
<gene>
    <name evidence="2" type="ORF">WMY93_014673</name>
</gene>
<dbReference type="AlphaFoldDB" id="A0AAW0NW58"/>
<proteinExistence type="predicted"/>
<name>A0AAW0NW58_9GOBI</name>
<keyword evidence="3" id="KW-1185">Reference proteome</keyword>